<dbReference type="EMBL" id="QNUK01000001">
    <property type="protein sequence ID" value="KAF5910127.1"/>
    <property type="molecule type" value="Genomic_DNA"/>
</dbReference>
<dbReference type="AlphaFoldDB" id="A0A8J4XHH0"/>
<dbReference type="Proteomes" id="UP000727407">
    <property type="component" value="Unassembled WGS sequence"/>
</dbReference>
<proteinExistence type="predicted"/>
<accession>A0A8J4XHH0</accession>
<evidence type="ECO:0000313" key="1">
    <source>
        <dbReference type="EMBL" id="KAF5910127.1"/>
    </source>
</evidence>
<organism evidence="1 2">
    <name type="scientific">Clarias magur</name>
    <name type="common">Asian catfish</name>
    <name type="synonym">Macropteronotus magur</name>
    <dbReference type="NCBI Taxonomy" id="1594786"/>
    <lineage>
        <taxon>Eukaryota</taxon>
        <taxon>Metazoa</taxon>
        <taxon>Chordata</taxon>
        <taxon>Craniata</taxon>
        <taxon>Vertebrata</taxon>
        <taxon>Euteleostomi</taxon>
        <taxon>Actinopterygii</taxon>
        <taxon>Neopterygii</taxon>
        <taxon>Teleostei</taxon>
        <taxon>Ostariophysi</taxon>
        <taxon>Siluriformes</taxon>
        <taxon>Clariidae</taxon>
        <taxon>Clarias</taxon>
    </lineage>
</organism>
<comment type="caution">
    <text evidence="1">The sequence shown here is derived from an EMBL/GenBank/DDBJ whole genome shotgun (WGS) entry which is preliminary data.</text>
</comment>
<sequence>MLTRQSIRQTAEVEAGRQSIGRFHVLGLKHVVSLHMALHRMSTNSHGLAEVTVLHSHNSQAHAQNGHEYVLQHGWLKELL</sequence>
<name>A0A8J4XHH0_CLAMG</name>
<keyword evidence="2" id="KW-1185">Reference proteome</keyword>
<reference evidence="1" key="1">
    <citation type="submission" date="2020-07" db="EMBL/GenBank/DDBJ databases">
        <title>Clarias magur genome sequencing, assembly and annotation.</title>
        <authorList>
            <person name="Kushwaha B."/>
            <person name="Kumar R."/>
            <person name="Das P."/>
            <person name="Joshi C.G."/>
            <person name="Kumar D."/>
            <person name="Nagpure N.S."/>
            <person name="Pandey M."/>
            <person name="Agarwal S."/>
            <person name="Srivastava S."/>
            <person name="Singh M."/>
            <person name="Sahoo L."/>
            <person name="Jayasankar P."/>
            <person name="Meher P.K."/>
            <person name="Koringa P.G."/>
            <person name="Iquebal M.A."/>
            <person name="Das S.P."/>
            <person name="Bit A."/>
            <person name="Patnaik S."/>
            <person name="Patel N."/>
            <person name="Shah T.M."/>
            <person name="Hinsu A."/>
            <person name="Jena J.K."/>
        </authorList>
    </citation>
    <scope>NUCLEOTIDE SEQUENCE</scope>
    <source>
        <strain evidence="1">CIFAMagur01</strain>
        <tissue evidence="1">Testis</tissue>
    </source>
</reference>
<gene>
    <name evidence="1" type="ORF">DAT39_000044</name>
</gene>
<protein>
    <submittedName>
        <fullName evidence="1">Uncharacterized protein</fullName>
    </submittedName>
</protein>
<evidence type="ECO:0000313" key="2">
    <source>
        <dbReference type="Proteomes" id="UP000727407"/>
    </source>
</evidence>